<evidence type="ECO:0000256" key="5">
    <source>
        <dbReference type="ARBA" id="ARBA00022729"/>
    </source>
</evidence>
<dbReference type="SUPFAM" id="SSF49785">
    <property type="entry name" value="Galactose-binding domain-like"/>
    <property type="match status" value="1"/>
</dbReference>
<feature type="domain" description="P/Homo B" evidence="10">
    <location>
        <begin position="1027"/>
        <end position="1145"/>
    </location>
</feature>
<evidence type="ECO:0000256" key="4">
    <source>
        <dbReference type="ARBA" id="ARBA00022723"/>
    </source>
</evidence>
<dbReference type="PRINTS" id="PR00730">
    <property type="entry name" value="THERMOLYSIN"/>
</dbReference>
<dbReference type="PANTHER" id="PTHR33794">
    <property type="entry name" value="BACILLOLYSIN"/>
    <property type="match status" value="1"/>
</dbReference>
<evidence type="ECO:0000256" key="3">
    <source>
        <dbReference type="ARBA" id="ARBA00022670"/>
    </source>
</evidence>
<evidence type="ECO:0000313" key="11">
    <source>
        <dbReference type="EMBL" id="MFF3666931.1"/>
    </source>
</evidence>
<dbReference type="RefSeq" id="WP_387411669.1">
    <property type="nucleotide sequence ID" value="NZ_JBIASD010000008.1"/>
</dbReference>
<keyword evidence="5 9" id="KW-0732">Signal</keyword>
<dbReference type="InterPro" id="IPR001570">
    <property type="entry name" value="Peptidase_M4_C_domain"/>
</dbReference>
<sequence length="1145" mass="117078">MKRLLAAAVGVATAASVALLASPAGAAAPPGPSKDRYKAPERIAADPATVAAADPASLAAAVADKAVASGIDELRRGPDEAYRRIAVTPSAGDMYFVAYERTYKGLPVVGGDAVVVTDAAGHVRDTVAATGPSAADVPTSPKISAVRATDVAKSRLSRVDDSAEPRLVVLAWGDGPRLAWEATVSGLADGKPSVQHVFVDAKTGKVADSYDLVREGTGNGYYYGQVTIGTSGSGSSYSMTDTSRPGIQCGGQTGSAYTGTDDAWGNGSGTNLETACVDALYAVQREWDMLRDWLGRNGINGSGRGYPARVGLSDVNAYWNGSYTNFGHSQDNARQATSIDVVAHEFGHAIFQTTPGGAGSGNENGGLNEATGDIFGALTEHYANDPNDPPDYLVGEKVDLVGSGPIRNMYNPSALGDPNCYSSSIPSTEVHSAAGPLNHWFYLLAEGNNPGGGKPSSPICSGGPSSVTGVGIQNAGKIFLGALNRKTSTWRYTDARAASVAAAIELFGAGSAECNTTKAAWSAISVAAASNEPACGTTTGDFSLTLTPTSGNAQPGGQATVTVNTQTTSGSAQTVTLSASGLPSGTTASFSPSSVTSGGSSTLTLSVGAATALGSYQITVTGTGSTAHSATYSLVVGQEPGGSDPPDVSVTNVKGHLTQFQSIATSNGGTRRSTTNGYLQSVQYVEDKLKAAGYTVTRQSCTSRCTSGAGPNLIADWPGGDESQVIMSGAHLDSVSAGPGINDNGSGSATLLEVALTLASKNPSLAKHVRFGWWTDEEQGLNGSAFYVSSLSSTDRSKIKVYYNYDMVGSPNGGYFINNITTAGAQYLKEFYDKLNLQPEENTEGANRSDDASFRNAGIASSGVAAGASYTKTAAQAAKWGGTASRAYDSCYHASCDTTSNINDTILDRAADAAMYAVWKQAAGTGTPPTRDFSISANPASGTVKAGAQATSTIGSATTAGTAQTVNLSASGLPTGASASFTPQSVTSGGSSTLTISTAATTPAGSYTVTVTGVGETGTHTTTYALTVQSTTDNRTFTNNTRVAIRDWSNAQSTITSTASGAAVSPVKLSITISHPCAEDLDIWLRGPNGTWYLVDAYGGTTCTPYGTRTFSVPVSQNASGTWVLDIEDVYLGDQGYLDSWSITV</sequence>
<dbReference type="PROSITE" id="PS51829">
    <property type="entry name" value="P_HOMO_B"/>
    <property type="match status" value="1"/>
</dbReference>
<evidence type="ECO:0000256" key="8">
    <source>
        <dbReference type="ARBA" id="ARBA00023049"/>
    </source>
</evidence>
<keyword evidence="8" id="KW-0482">Metalloprotease</keyword>
<dbReference type="EMBL" id="JBIASD010000008">
    <property type="protein sequence ID" value="MFF3666931.1"/>
    <property type="molecule type" value="Genomic_DNA"/>
</dbReference>
<gene>
    <name evidence="11" type="ORF">ACFYXI_15140</name>
</gene>
<dbReference type="CDD" id="cd09597">
    <property type="entry name" value="M4_TLP"/>
    <property type="match status" value="1"/>
</dbReference>
<evidence type="ECO:0000256" key="2">
    <source>
        <dbReference type="ARBA" id="ARBA00009388"/>
    </source>
</evidence>
<dbReference type="Pfam" id="PF01483">
    <property type="entry name" value="P_proprotein"/>
    <property type="match status" value="1"/>
</dbReference>
<feature type="chain" id="PRO_5046794826" evidence="9">
    <location>
        <begin position="27"/>
        <end position="1145"/>
    </location>
</feature>
<keyword evidence="3" id="KW-0645">Protease</keyword>
<dbReference type="Pfam" id="PF02868">
    <property type="entry name" value="Peptidase_M4_C"/>
    <property type="match status" value="1"/>
</dbReference>
<dbReference type="InterPro" id="IPR008979">
    <property type="entry name" value="Galactose-bd-like_sf"/>
</dbReference>
<comment type="caution">
    <text evidence="11">The sequence shown here is derived from an EMBL/GenBank/DDBJ whole genome shotgun (WGS) entry which is preliminary data.</text>
</comment>
<evidence type="ECO:0000256" key="7">
    <source>
        <dbReference type="ARBA" id="ARBA00022833"/>
    </source>
</evidence>
<dbReference type="Pfam" id="PF04389">
    <property type="entry name" value="Peptidase_M28"/>
    <property type="match status" value="1"/>
</dbReference>
<keyword evidence="12" id="KW-1185">Reference proteome</keyword>
<dbReference type="PANTHER" id="PTHR33794:SF1">
    <property type="entry name" value="BACILLOLYSIN"/>
    <property type="match status" value="1"/>
</dbReference>
<dbReference type="Pfam" id="PF01447">
    <property type="entry name" value="Peptidase_M4"/>
    <property type="match status" value="1"/>
</dbReference>
<dbReference type="InterPro" id="IPR013856">
    <property type="entry name" value="Peptidase_M4_domain"/>
</dbReference>
<dbReference type="Pfam" id="PF07504">
    <property type="entry name" value="FTP"/>
    <property type="match status" value="1"/>
</dbReference>
<dbReference type="Gene3D" id="3.40.630.10">
    <property type="entry name" value="Zn peptidases"/>
    <property type="match status" value="1"/>
</dbReference>
<proteinExistence type="inferred from homology"/>
<dbReference type="Gene3D" id="3.10.170.10">
    <property type="match status" value="1"/>
</dbReference>
<dbReference type="Gene3D" id="2.60.120.260">
    <property type="entry name" value="Galactose-binding domain-like"/>
    <property type="match status" value="1"/>
</dbReference>
<evidence type="ECO:0000313" key="12">
    <source>
        <dbReference type="Proteomes" id="UP001602013"/>
    </source>
</evidence>
<dbReference type="InterPro" id="IPR011096">
    <property type="entry name" value="FTP_domain"/>
</dbReference>
<accession>A0ABW6SPP2</accession>
<dbReference type="Proteomes" id="UP001602013">
    <property type="component" value="Unassembled WGS sequence"/>
</dbReference>
<dbReference type="InterPro" id="IPR041756">
    <property type="entry name" value="M28_SGAP-like"/>
</dbReference>
<keyword evidence="7" id="KW-0862">Zinc</keyword>
<dbReference type="Gene3D" id="1.10.390.10">
    <property type="entry name" value="Neutral Protease Domain 2"/>
    <property type="match status" value="1"/>
</dbReference>
<reference evidence="11 12" key="1">
    <citation type="submission" date="2024-10" db="EMBL/GenBank/DDBJ databases">
        <title>The Natural Products Discovery Center: Release of the First 8490 Sequenced Strains for Exploring Actinobacteria Biosynthetic Diversity.</title>
        <authorList>
            <person name="Kalkreuter E."/>
            <person name="Kautsar S.A."/>
            <person name="Yang D."/>
            <person name="Bader C.D."/>
            <person name="Teijaro C.N."/>
            <person name="Fluegel L."/>
            <person name="Davis C.M."/>
            <person name="Simpson J.R."/>
            <person name="Lauterbach L."/>
            <person name="Steele A.D."/>
            <person name="Gui C."/>
            <person name="Meng S."/>
            <person name="Li G."/>
            <person name="Viehrig K."/>
            <person name="Ye F."/>
            <person name="Su P."/>
            <person name="Kiefer A.F."/>
            <person name="Nichols A."/>
            <person name="Cepeda A.J."/>
            <person name="Yan W."/>
            <person name="Fan B."/>
            <person name="Jiang Y."/>
            <person name="Adhikari A."/>
            <person name="Zheng C.-J."/>
            <person name="Schuster L."/>
            <person name="Cowan T.M."/>
            <person name="Smanski M.J."/>
            <person name="Chevrette M.G."/>
            <person name="De Carvalho L.P.S."/>
            <person name="Shen B."/>
        </authorList>
    </citation>
    <scope>NUCLEOTIDE SEQUENCE [LARGE SCALE GENOMIC DNA]</scope>
    <source>
        <strain evidence="11 12">NPDC002173</strain>
    </source>
</reference>
<dbReference type="InterPro" id="IPR050728">
    <property type="entry name" value="Zinc_Metalloprotease_M4"/>
</dbReference>
<dbReference type="InterPro" id="IPR002884">
    <property type="entry name" value="P_dom"/>
</dbReference>
<evidence type="ECO:0000256" key="1">
    <source>
        <dbReference type="ARBA" id="ARBA00005957"/>
    </source>
</evidence>
<feature type="signal peptide" evidence="9">
    <location>
        <begin position="1"/>
        <end position="26"/>
    </location>
</feature>
<dbReference type="SUPFAM" id="SSF55486">
    <property type="entry name" value="Metalloproteases ('zincins'), catalytic domain"/>
    <property type="match status" value="1"/>
</dbReference>
<evidence type="ECO:0000259" key="10">
    <source>
        <dbReference type="PROSITE" id="PS51829"/>
    </source>
</evidence>
<name>A0ABW6SPP2_9ACTN</name>
<evidence type="ECO:0000256" key="9">
    <source>
        <dbReference type="SAM" id="SignalP"/>
    </source>
</evidence>
<dbReference type="InterPro" id="IPR023612">
    <property type="entry name" value="Peptidase_M4"/>
</dbReference>
<dbReference type="InterPro" id="IPR007484">
    <property type="entry name" value="Peptidase_M28"/>
</dbReference>
<evidence type="ECO:0000256" key="6">
    <source>
        <dbReference type="ARBA" id="ARBA00022801"/>
    </source>
</evidence>
<dbReference type="SUPFAM" id="SSF53187">
    <property type="entry name" value="Zn-dependent exopeptidases"/>
    <property type="match status" value="1"/>
</dbReference>
<comment type="similarity">
    <text evidence="1">Belongs to the peptidase M28 family. M28A subfamily.</text>
</comment>
<keyword evidence="4" id="KW-0479">Metal-binding</keyword>
<organism evidence="11 12">
    <name type="scientific">Microtetraspora malaysiensis</name>
    <dbReference type="NCBI Taxonomy" id="161358"/>
    <lineage>
        <taxon>Bacteria</taxon>
        <taxon>Bacillati</taxon>
        <taxon>Actinomycetota</taxon>
        <taxon>Actinomycetes</taxon>
        <taxon>Streptosporangiales</taxon>
        <taxon>Streptosporangiaceae</taxon>
        <taxon>Microtetraspora</taxon>
    </lineage>
</organism>
<keyword evidence="6" id="KW-0378">Hydrolase</keyword>
<dbReference type="CDD" id="cd03876">
    <property type="entry name" value="M28_SGAP_like"/>
    <property type="match status" value="1"/>
</dbReference>
<protein>
    <submittedName>
        <fullName evidence="11">M28 family peptidase</fullName>
    </submittedName>
</protein>
<comment type="similarity">
    <text evidence="2">Belongs to the peptidase M4 family.</text>
</comment>
<dbReference type="InterPro" id="IPR027268">
    <property type="entry name" value="Peptidase_M4/M1_CTD_sf"/>
</dbReference>